<name>A0A8T9QAH6_9BACT</name>
<organism evidence="2 3">
    <name type="scientific">Hymenobacter cellulosilyticus</name>
    <dbReference type="NCBI Taxonomy" id="2932248"/>
    <lineage>
        <taxon>Bacteria</taxon>
        <taxon>Pseudomonadati</taxon>
        <taxon>Bacteroidota</taxon>
        <taxon>Cytophagia</taxon>
        <taxon>Cytophagales</taxon>
        <taxon>Hymenobacteraceae</taxon>
        <taxon>Hymenobacter</taxon>
    </lineage>
</organism>
<reference evidence="2" key="1">
    <citation type="submission" date="2022-04" db="EMBL/GenBank/DDBJ databases">
        <title>Hymenobacter sp. isolated from the air.</title>
        <authorList>
            <person name="Won M."/>
            <person name="Lee C.-M."/>
            <person name="Woen H.-Y."/>
            <person name="Kwon S.-W."/>
        </authorList>
    </citation>
    <scope>NUCLEOTIDE SEQUENCE</scope>
    <source>
        <strain evidence="2">5116S-3</strain>
    </source>
</reference>
<dbReference type="Proteomes" id="UP000831796">
    <property type="component" value="Chromosome"/>
</dbReference>
<dbReference type="KEGG" id="hcu:MUN79_12295"/>
<keyword evidence="1" id="KW-1133">Transmembrane helix</keyword>
<feature type="transmembrane region" description="Helical" evidence="1">
    <location>
        <begin position="72"/>
        <end position="90"/>
    </location>
</feature>
<protein>
    <submittedName>
        <fullName evidence="2">Uncharacterized protein</fullName>
    </submittedName>
</protein>
<feature type="transmembrane region" description="Helical" evidence="1">
    <location>
        <begin position="15"/>
        <end position="33"/>
    </location>
</feature>
<gene>
    <name evidence="2" type="ORF">MUN79_12295</name>
</gene>
<feature type="transmembrane region" description="Helical" evidence="1">
    <location>
        <begin position="45"/>
        <end position="66"/>
    </location>
</feature>
<dbReference type="AlphaFoldDB" id="A0A8T9QAH6"/>
<sequence length="232" mass="26552">MSAPDTGGLIAVSKQLNIISLLTYLLPLGMGIWRWRYLSPAHKKILWFVLLAGIVLNSLSEIGRVVWHNNHAFVYLTNWAETLFLSWAFYLSFRSETIRRRFLWAVMAFGAVALVQVVFLRGPYASNTYARIAQCILLVGAALAYFEQTLQELRNIRLNQDPMFLVSTGVLIYFAGSLMVYVLEDSMYAQKQFGQVWIMYSIQFVLLIIFNLLLALALYRTKPTPQQVPSQL</sequence>
<evidence type="ECO:0000313" key="2">
    <source>
        <dbReference type="EMBL" id="UOQ74576.1"/>
    </source>
</evidence>
<keyword evidence="1" id="KW-0812">Transmembrane</keyword>
<dbReference type="RefSeq" id="WP_244677915.1">
    <property type="nucleotide sequence ID" value="NZ_CP095046.1"/>
</dbReference>
<feature type="transmembrane region" description="Helical" evidence="1">
    <location>
        <begin position="128"/>
        <end position="146"/>
    </location>
</feature>
<keyword evidence="3" id="KW-1185">Reference proteome</keyword>
<evidence type="ECO:0000256" key="1">
    <source>
        <dbReference type="SAM" id="Phobius"/>
    </source>
</evidence>
<feature type="transmembrane region" description="Helical" evidence="1">
    <location>
        <begin position="195"/>
        <end position="219"/>
    </location>
</feature>
<dbReference type="EMBL" id="CP095046">
    <property type="protein sequence ID" value="UOQ74576.1"/>
    <property type="molecule type" value="Genomic_DNA"/>
</dbReference>
<feature type="transmembrane region" description="Helical" evidence="1">
    <location>
        <begin position="102"/>
        <end position="122"/>
    </location>
</feature>
<keyword evidence="1" id="KW-0472">Membrane</keyword>
<feature type="transmembrane region" description="Helical" evidence="1">
    <location>
        <begin position="162"/>
        <end position="183"/>
    </location>
</feature>
<accession>A0A8T9QAH6</accession>
<evidence type="ECO:0000313" key="3">
    <source>
        <dbReference type="Proteomes" id="UP000831796"/>
    </source>
</evidence>
<proteinExistence type="predicted"/>